<feature type="compositionally biased region" description="Basic and acidic residues" evidence="1">
    <location>
        <begin position="149"/>
        <end position="160"/>
    </location>
</feature>
<feature type="region of interest" description="Disordered" evidence="1">
    <location>
        <begin position="36"/>
        <end position="60"/>
    </location>
</feature>
<feature type="region of interest" description="Disordered" evidence="1">
    <location>
        <begin position="143"/>
        <end position="404"/>
    </location>
</feature>
<dbReference type="Proteomes" id="UP000549394">
    <property type="component" value="Unassembled WGS sequence"/>
</dbReference>
<feature type="region of interest" description="Disordered" evidence="1">
    <location>
        <begin position="675"/>
        <end position="712"/>
    </location>
</feature>
<feature type="compositionally biased region" description="Basic and acidic residues" evidence="1">
    <location>
        <begin position="264"/>
        <end position="294"/>
    </location>
</feature>
<evidence type="ECO:0000256" key="2">
    <source>
        <dbReference type="SAM" id="Phobius"/>
    </source>
</evidence>
<accession>A0A7I8VJI0</accession>
<feature type="compositionally biased region" description="Low complexity" evidence="1">
    <location>
        <begin position="691"/>
        <end position="705"/>
    </location>
</feature>
<reference evidence="3 4" key="1">
    <citation type="submission" date="2020-08" db="EMBL/GenBank/DDBJ databases">
        <authorList>
            <person name="Hejnol A."/>
        </authorList>
    </citation>
    <scope>NUCLEOTIDE SEQUENCE [LARGE SCALE GENOMIC DNA]</scope>
</reference>
<dbReference type="EMBL" id="CAJFCJ010000006">
    <property type="protein sequence ID" value="CAD5116435.1"/>
    <property type="molecule type" value="Genomic_DNA"/>
</dbReference>
<feature type="compositionally biased region" description="Basic residues" evidence="1">
    <location>
        <begin position="194"/>
        <end position="204"/>
    </location>
</feature>
<feature type="compositionally biased region" description="Basic and acidic residues" evidence="1">
    <location>
        <begin position="434"/>
        <end position="444"/>
    </location>
</feature>
<organism evidence="3 4">
    <name type="scientific">Dimorphilus gyrociliatus</name>
    <dbReference type="NCBI Taxonomy" id="2664684"/>
    <lineage>
        <taxon>Eukaryota</taxon>
        <taxon>Metazoa</taxon>
        <taxon>Spiralia</taxon>
        <taxon>Lophotrochozoa</taxon>
        <taxon>Annelida</taxon>
        <taxon>Polychaeta</taxon>
        <taxon>Polychaeta incertae sedis</taxon>
        <taxon>Dinophilidae</taxon>
        <taxon>Dimorphilus</taxon>
    </lineage>
</organism>
<sequence>MNGSAKEADVQSGTKTKHRIKLPNLKDFLPKFLRRKRKSRDALNEATPSTSKNDRLNRSTGALHLLDDDIPVKRESTLLANKRHSKSVECLLSSKGMEIPNGLDLKGEHQNELFQKITKRFPSKKEEREEKCEYVVNPHIKQKRQSSTEVEKEISMEDKGVTPVFTEFDPDKTPSWSCSLDDLDKVKPLANEGHKHRLKIRPKVRPPTQLANRKAKSKKAPLPPDSPSKGLEKEVTKIRIPSGEKSPKVPRTPPPKPLSLIKENSSKSKDISGIEKSNEVEKKGDVAKKTEENAKTPPTRKSETLANSTSPAKKTPESPTPLLRASRRSRNNSGSGNEGIHSPKPITSVSENMVPVPKPRAMPKEPSPIPKPRLSKEFKEPRASLGESSSLPLPSKHVETVQKLSSNEKPFELASTKVCDIKRSHTTKTTRVSPEADKSKRRSVDIEVLAANEKQNSSSETVNRAIEEKNKKINIDKGTDKERISLVDKNVAANKENLSKILSRNSSVVEKVDPENCSKIAEELLSGEKEMKTTETEPVVLRRTLSVGKETAKGQTEGGKRQPDWIAEAKKRASTWKDPDDNSPISGEFEEIEEKKPAASPRSPSTAKKANTLPTPKADNAVAETTADEKTLTNKPVFRKSDGIQLNEDKKPIINKPKPVFVPKEIRADVFSKGSSEVDLVKPSDLKKVTTKTSQNSSTNTQSDSPAADKANKENKPKVNYLYFLIFFQSKINIYAIFLNLSFKYYFSTAKNTGKL</sequence>
<evidence type="ECO:0000313" key="4">
    <source>
        <dbReference type="Proteomes" id="UP000549394"/>
    </source>
</evidence>
<feature type="region of interest" description="Disordered" evidence="1">
    <location>
        <begin position="1"/>
        <end position="23"/>
    </location>
</feature>
<keyword evidence="2" id="KW-1133">Transmembrane helix</keyword>
<feature type="region of interest" description="Disordered" evidence="1">
    <location>
        <begin position="528"/>
        <end position="628"/>
    </location>
</feature>
<feature type="compositionally biased region" description="Pro residues" evidence="1">
    <location>
        <begin position="356"/>
        <end position="371"/>
    </location>
</feature>
<keyword evidence="2" id="KW-0472">Membrane</keyword>
<protein>
    <submittedName>
        <fullName evidence="3">DgyrCDS5324</fullName>
    </submittedName>
</protein>
<feature type="compositionally biased region" description="Basic and acidic residues" evidence="1">
    <location>
        <begin position="558"/>
        <end position="580"/>
    </location>
</feature>
<feature type="compositionally biased region" description="Polar residues" evidence="1">
    <location>
        <begin position="602"/>
        <end position="614"/>
    </location>
</feature>
<feature type="region of interest" description="Disordered" evidence="1">
    <location>
        <begin position="425"/>
        <end position="444"/>
    </location>
</feature>
<keyword evidence="4" id="KW-1185">Reference proteome</keyword>
<keyword evidence="2" id="KW-0812">Transmembrane</keyword>
<feature type="compositionally biased region" description="Basic and acidic residues" evidence="1">
    <location>
        <begin position="679"/>
        <end position="688"/>
    </location>
</feature>
<comment type="caution">
    <text evidence="3">The sequence shown here is derived from an EMBL/GenBank/DDBJ whole genome shotgun (WGS) entry which is preliminary data.</text>
</comment>
<name>A0A7I8VJI0_9ANNE</name>
<proteinExistence type="predicted"/>
<feature type="transmembrane region" description="Helical" evidence="2">
    <location>
        <begin position="721"/>
        <end position="741"/>
    </location>
</feature>
<evidence type="ECO:0000313" key="3">
    <source>
        <dbReference type="EMBL" id="CAD5116435.1"/>
    </source>
</evidence>
<gene>
    <name evidence="3" type="ORF">DGYR_LOCUS5069</name>
</gene>
<dbReference type="AlphaFoldDB" id="A0A7I8VJI0"/>
<evidence type="ECO:0000256" key="1">
    <source>
        <dbReference type="SAM" id="MobiDB-lite"/>
    </source>
</evidence>